<sequence>MTAKKDSTKANKFELGGGIKLAPSSHATTMNIDSGEPKRANKPLMEKRRRARINQSLAVLKALIVESNAKNAKTIDGQKQKHAKLEKADILEITVREFQRHRNLDSPEISKYRAGYSDCAREVARYLATPEPLPSATVPSLNDPGSKSRLLRHLDACLLEIDSEISNSKEHAMTSREYLRTPSTMHTECSSQDSINPLDFSKINHDGALNLTKSLNSPTPSSTTTTAQTMSASTIANGNNSNGCTGDENNNSNSQHRYSISPPLAPILNTSSTPPIQQQQQQSTTSSKKGSATNKAITNNKRNKSFADKSTIHGSDETTVASTSPSPIPPKKAMIKSVEKERIAQEAAAAAALTEHPNQSPSSPSTLAPQNYVQQLASALGLNNPNMASTDFESLIEMNRRQQQQPLNVLSSNPTSPELPIVNPANEWEMYKKILSLNTSSNGGNKAENVTSTITLKDLKAAAVIAASNSPTNDSDVDVNDENAPSNFESVTNNSDKVIYESPYERPLTAIHILPTQTSSHIQHHHHLSHVATPKIEGEMETDYSPQQQQHTYPTVHKSIHHTTSPPTNTTQYRDIMADENLENKQQNFVNEEDDVWRPW</sequence>
<comment type="subcellular location">
    <subcellularLocation>
        <location evidence="1">Nucleus</location>
    </subcellularLocation>
</comment>
<proteinExistence type="predicted"/>
<dbReference type="SUPFAM" id="SSF158457">
    <property type="entry name" value="Orange domain-like"/>
    <property type="match status" value="1"/>
</dbReference>
<dbReference type="Proteomes" id="UP001107558">
    <property type="component" value="Chromosome 2"/>
</dbReference>
<dbReference type="InterPro" id="IPR003650">
    <property type="entry name" value="Orange_dom"/>
</dbReference>
<dbReference type="GO" id="GO:0006355">
    <property type="term" value="P:regulation of DNA-templated transcription"/>
    <property type="evidence" value="ECO:0007669"/>
    <property type="project" value="InterPro"/>
</dbReference>
<feature type="compositionally biased region" description="Polar residues" evidence="6">
    <location>
        <begin position="288"/>
        <end position="300"/>
    </location>
</feature>
<keyword evidence="3" id="KW-0238">DNA-binding</keyword>
<dbReference type="GO" id="GO:0046983">
    <property type="term" value="F:protein dimerization activity"/>
    <property type="evidence" value="ECO:0007669"/>
    <property type="project" value="InterPro"/>
</dbReference>
<evidence type="ECO:0000256" key="3">
    <source>
        <dbReference type="ARBA" id="ARBA00023125"/>
    </source>
</evidence>
<feature type="region of interest" description="Disordered" evidence="6">
    <location>
        <begin position="349"/>
        <end position="368"/>
    </location>
</feature>
<feature type="domain" description="BHLH" evidence="7">
    <location>
        <begin position="37"/>
        <end position="101"/>
    </location>
</feature>
<keyword evidence="4" id="KW-0804">Transcription</keyword>
<dbReference type="PROSITE" id="PS50888">
    <property type="entry name" value="BHLH"/>
    <property type="match status" value="1"/>
</dbReference>
<accession>A0A9J6BY25</accession>
<dbReference type="CDD" id="cd11410">
    <property type="entry name" value="bHLH_O_HES"/>
    <property type="match status" value="1"/>
</dbReference>
<dbReference type="InterPro" id="IPR011598">
    <property type="entry name" value="bHLH_dom"/>
</dbReference>
<evidence type="ECO:0000256" key="6">
    <source>
        <dbReference type="SAM" id="MobiDB-lite"/>
    </source>
</evidence>
<dbReference type="GO" id="GO:0005634">
    <property type="term" value="C:nucleus"/>
    <property type="evidence" value="ECO:0007669"/>
    <property type="project" value="UniProtKB-SubCell"/>
</dbReference>
<evidence type="ECO:0000256" key="5">
    <source>
        <dbReference type="ARBA" id="ARBA00023242"/>
    </source>
</evidence>
<reference evidence="9" key="1">
    <citation type="submission" date="2021-03" db="EMBL/GenBank/DDBJ databases">
        <title>Chromosome level genome of the anhydrobiotic midge Polypedilum vanderplanki.</title>
        <authorList>
            <person name="Yoshida Y."/>
            <person name="Kikawada T."/>
            <person name="Gusev O."/>
        </authorList>
    </citation>
    <scope>NUCLEOTIDE SEQUENCE</scope>
    <source>
        <strain evidence="9">NIAS01</strain>
        <tissue evidence="9">Whole body or cell culture</tissue>
    </source>
</reference>
<dbReference type="InterPro" id="IPR036638">
    <property type="entry name" value="HLH_DNA-bd_sf"/>
</dbReference>
<feature type="region of interest" description="Disordered" evidence="6">
    <location>
        <begin position="17"/>
        <end position="39"/>
    </location>
</feature>
<dbReference type="Gene3D" id="4.10.280.10">
    <property type="entry name" value="Helix-loop-helix DNA-binding domain"/>
    <property type="match status" value="1"/>
</dbReference>
<dbReference type="EMBL" id="JADBJN010000002">
    <property type="protein sequence ID" value="KAG5674451.1"/>
    <property type="molecule type" value="Genomic_DNA"/>
</dbReference>
<evidence type="ECO:0000256" key="4">
    <source>
        <dbReference type="ARBA" id="ARBA00023163"/>
    </source>
</evidence>
<feature type="compositionally biased region" description="Polar residues" evidence="6">
    <location>
        <begin position="356"/>
        <end position="368"/>
    </location>
</feature>
<dbReference type="GO" id="GO:0003677">
    <property type="term" value="F:DNA binding"/>
    <property type="evidence" value="ECO:0007669"/>
    <property type="project" value="UniProtKB-KW"/>
</dbReference>
<evidence type="ECO:0000313" key="10">
    <source>
        <dbReference type="Proteomes" id="UP001107558"/>
    </source>
</evidence>
<keyword evidence="10" id="KW-1185">Reference proteome</keyword>
<evidence type="ECO:0000259" key="7">
    <source>
        <dbReference type="PROSITE" id="PS50888"/>
    </source>
</evidence>
<evidence type="ECO:0000256" key="2">
    <source>
        <dbReference type="ARBA" id="ARBA00023015"/>
    </source>
</evidence>
<dbReference type="Gene3D" id="6.10.250.980">
    <property type="match status" value="1"/>
</dbReference>
<evidence type="ECO:0000256" key="1">
    <source>
        <dbReference type="ARBA" id="ARBA00004123"/>
    </source>
</evidence>
<dbReference type="Pfam" id="PF07527">
    <property type="entry name" value="Hairy_orange"/>
    <property type="match status" value="1"/>
</dbReference>
<feature type="compositionally biased region" description="Basic and acidic residues" evidence="6">
    <location>
        <begin position="305"/>
        <end position="316"/>
    </location>
</feature>
<feature type="compositionally biased region" description="Low complexity" evidence="6">
    <location>
        <begin position="270"/>
        <end position="287"/>
    </location>
</feature>
<dbReference type="Pfam" id="PF00010">
    <property type="entry name" value="HLH"/>
    <property type="match status" value="1"/>
</dbReference>
<protein>
    <submittedName>
        <fullName evidence="9">Uncharacterized protein</fullName>
    </submittedName>
</protein>
<dbReference type="SMART" id="SM00353">
    <property type="entry name" value="HLH"/>
    <property type="match status" value="1"/>
</dbReference>
<dbReference type="SMART" id="SM00511">
    <property type="entry name" value="ORANGE"/>
    <property type="match status" value="1"/>
</dbReference>
<dbReference type="InterPro" id="IPR050370">
    <property type="entry name" value="HES_HEY"/>
</dbReference>
<evidence type="ECO:0000259" key="8">
    <source>
        <dbReference type="PROSITE" id="PS51054"/>
    </source>
</evidence>
<feature type="domain" description="Orange" evidence="8">
    <location>
        <begin position="112"/>
        <end position="154"/>
    </location>
</feature>
<organism evidence="9 10">
    <name type="scientific">Polypedilum vanderplanki</name>
    <name type="common">Sleeping chironomid midge</name>
    <dbReference type="NCBI Taxonomy" id="319348"/>
    <lineage>
        <taxon>Eukaryota</taxon>
        <taxon>Metazoa</taxon>
        <taxon>Ecdysozoa</taxon>
        <taxon>Arthropoda</taxon>
        <taxon>Hexapoda</taxon>
        <taxon>Insecta</taxon>
        <taxon>Pterygota</taxon>
        <taxon>Neoptera</taxon>
        <taxon>Endopterygota</taxon>
        <taxon>Diptera</taxon>
        <taxon>Nematocera</taxon>
        <taxon>Chironomoidea</taxon>
        <taxon>Chironomidae</taxon>
        <taxon>Chironominae</taxon>
        <taxon>Polypedilum</taxon>
        <taxon>Polypedilum</taxon>
    </lineage>
</organism>
<dbReference type="OrthoDB" id="6085656at2759"/>
<dbReference type="AlphaFoldDB" id="A0A9J6BY25"/>
<comment type="caution">
    <text evidence="9">The sequence shown here is derived from an EMBL/GenBank/DDBJ whole genome shotgun (WGS) entry which is preliminary data.</text>
</comment>
<dbReference type="PROSITE" id="PS51054">
    <property type="entry name" value="ORANGE"/>
    <property type="match status" value="1"/>
</dbReference>
<feature type="region of interest" description="Disordered" evidence="6">
    <location>
        <begin position="234"/>
        <end position="331"/>
    </location>
</feature>
<dbReference type="SUPFAM" id="SSF47459">
    <property type="entry name" value="HLH, helix-loop-helix DNA-binding domain"/>
    <property type="match status" value="1"/>
</dbReference>
<feature type="compositionally biased region" description="Polar residues" evidence="6">
    <location>
        <begin position="235"/>
        <end position="258"/>
    </location>
</feature>
<keyword evidence="5" id="KW-0539">Nucleus</keyword>
<dbReference type="PANTHER" id="PTHR10985">
    <property type="entry name" value="BASIC HELIX-LOOP-HELIX TRANSCRIPTION FACTOR, HES-RELATED"/>
    <property type="match status" value="1"/>
</dbReference>
<evidence type="ECO:0000313" key="9">
    <source>
        <dbReference type="EMBL" id="KAG5674451.1"/>
    </source>
</evidence>
<gene>
    <name evidence="9" type="ORF">PVAND_004421</name>
</gene>
<name>A0A9J6BY25_POLVA</name>
<keyword evidence="2" id="KW-0805">Transcription regulation</keyword>